<dbReference type="Proteomes" id="UP000001593">
    <property type="component" value="Unassembled WGS sequence"/>
</dbReference>
<keyword evidence="1" id="KW-1015">Disulfide bond</keyword>
<evidence type="ECO:0000313" key="3">
    <source>
        <dbReference type="EMBL" id="EDO46276.1"/>
    </source>
</evidence>
<dbReference type="CDD" id="cd00087">
    <property type="entry name" value="FReD"/>
    <property type="match status" value="1"/>
</dbReference>
<dbReference type="NCBIfam" id="NF040941">
    <property type="entry name" value="GGGWT_bact"/>
    <property type="match status" value="1"/>
</dbReference>
<dbReference type="Gene3D" id="3.90.215.10">
    <property type="entry name" value="Gamma Fibrinogen, chain A, domain 1"/>
    <property type="match status" value="1"/>
</dbReference>
<sequence length="203" mass="23358">MSGVYAVDPDGQGAFQVFCDQKTLGGGWTVFQRRQDGSVDFYRNWTEYKNGFGDLQGEHWLGLDRIHRLTNAIPNEMRVDMEADAGETRYAQYHSFSIAGETDMYRIKLGGFTGNVRDSLTGWHNNQQFSTMDNNDEKYGENCAARYRGAWWFSSCHASNLNGEYLDGAHSYYARGMVWSDWMGHRYSLKRTEMKMRAKGFTP</sequence>
<dbReference type="Pfam" id="PF00147">
    <property type="entry name" value="Fibrinogen_C"/>
    <property type="match status" value="1"/>
</dbReference>
<dbReference type="EMBL" id="DS469528">
    <property type="protein sequence ID" value="EDO46276.1"/>
    <property type="molecule type" value="Genomic_DNA"/>
</dbReference>
<dbReference type="eggNOG" id="KOG2579">
    <property type="taxonomic scope" value="Eukaryota"/>
</dbReference>
<dbReference type="InParanoid" id="A7RQE4"/>
<name>A7RQE4_NEMVE</name>
<keyword evidence="4" id="KW-1185">Reference proteome</keyword>
<feature type="domain" description="Fibrinogen C-terminal" evidence="2">
    <location>
        <begin position="1"/>
        <end position="200"/>
    </location>
</feature>
<protein>
    <recommendedName>
        <fullName evidence="2">Fibrinogen C-terminal domain-containing protein</fullName>
    </recommendedName>
</protein>
<dbReference type="PANTHER" id="PTHR19143">
    <property type="entry name" value="FIBRINOGEN/TENASCIN/ANGIOPOEITIN"/>
    <property type="match status" value="1"/>
</dbReference>
<evidence type="ECO:0000259" key="2">
    <source>
        <dbReference type="PROSITE" id="PS51406"/>
    </source>
</evidence>
<evidence type="ECO:0000313" key="4">
    <source>
        <dbReference type="Proteomes" id="UP000001593"/>
    </source>
</evidence>
<dbReference type="PhylomeDB" id="A7RQE4"/>
<dbReference type="GO" id="GO:0005615">
    <property type="term" value="C:extracellular space"/>
    <property type="evidence" value="ECO:0000318"/>
    <property type="project" value="GO_Central"/>
</dbReference>
<gene>
    <name evidence="3" type="ORF">NEMVEDRAFT_v1g228530</name>
</gene>
<organism evidence="3 4">
    <name type="scientific">Nematostella vectensis</name>
    <name type="common">Starlet sea anemone</name>
    <dbReference type="NCBI Taxonomy" id="45351"/>
    <lineage>
        <taxon>Eukaryota</taxon>
        <taxon>Metazoa</taxon>
        <taxon>Cnidaria</taxon>
        <taxon>Anthozoa</taxon>
        <taxon>Hexacorallia</taxon>
        <taxon>Actiniaria</taxon>
        <taxon>Edwardsiidae</taxon>
        <taxon>Nematostella</taxon>
    </lineage>
</organism>
<dbReference type="InterPro" id="IPR036056">
    <property type="entry name" value="Fibrinogen-like_C"/>
</dbReference>
<dbReference type="STRING" id="45351.A7RQE4"/>
<dbReference type="InterPro" id="IPR050373">
    <property type="entry name" value="Fibrinogen_C-term_domain"/>
</dbReference>
<reference evidence="3 4" key="1">
    <citation type="journal article" date="2007" name="Science">
        <title>Sea anemone genome reveals ancestral eumetazoan gene repertoire and genomic organization.</title>
        <authorList>
            <person name="Putnam N.H."/>
            <person name="Srivastava M."/>
            <person name="Hellsten U."/>
            <person name="Dirks B."/>
            <person name="Chapman J."/>
            <person name="Salamov A."/>
            <person name="Terry A."/>
            <person name="Shapiro H."/>
            <person name="Lindquist E."/>
            <person name="Kapitonov V.V."/>
            <person name="Jurka J."/>
            <person name="Genikhovich G."/>
            <person name="Grigoriev I.V."/>
            <person name="Lucas S.M."/>
            <person name="Steele R.E."/>
            <person name="Finnerty J.R."/>
            <person name="Technau U."/>
            <person name="Martindale M.Q."/>
            <person name="Rokhsar D.S."/>
        </authorList>
    </citation>
    <scope>NUCLEOTIDE SEQUENCE [LARGE SCALE GENOMIC DNA]</scope>
    <source>
        <strain evidence="4">CH2 X CH6</strain>
    </source>
</reference>
<dbReference type="PROSITE" id="PS51406">
    <property type="entry name" value="FIBRINOGEN_C_2"/>
    <property type="match status" value="1"/>
</dbReference>
<dbReference type="SUPFAM" id="SSF56496">
    <property type="entry name" value="Fibrinogen C-terminal domain-like"/>
    <property type="match status" value="1"/>
</dbReference>
<dbReference type="InterPro" id="IPR014716">
    <property type="entry name" value="Fibrinogen_a/b/g_C_1"/>
</dbReference>
<proteinExistence type="predicted"/>
<dbReference type="PANTHER" id="PTHR19143:SF444">
    <property type="entry name" value="PROTEIN SCABROUS"/>
    <property type="match status" value="1"/>
</dbReference>
<dbReference type="AlphaFoldDB" id="A7RQE4"/>
<dbReference type="InterPro" id="IPR002181">
    <property type="entry name" value="Fibrinogen_a/b/g_C_dom"/>
</dbReference>
<dbReference type="HOGENOM" id="CLU_038628_6_2_1"/>
<dbReference type="FunFam" id="3.90.215.10:FF:000001">
    <property type="entry name" value="Tenascin isoform 1"/>
    <property type="match status" value="1"/>
</dbReference>
<dbReference type="InterPro" id="IPR020837">
    <property type="entry name" value="Fibrinogen_CS"/>
</dbReference>
<dbReference type="PROSITE" id="PS00514">
    <property type="entry name" value="FIBRINOGEN_C_1"/>
    <property type="match status" value="1"/>
</dbReference>
<evidence type="ECO:0000256" key="1">
    <source>
        <dbReference type="ARBA" id="ARBA00023157"/>
    </source>
</evidence>
<dbReference type="SMART" id="SM00186">
    <property type="entry name" value="FBG"/>
    <property type="match status" value="1"/>
</dbReference>
<dbReference type="OMA" id="HEWENCA"/>
<accession>A7RQE4</accession>